<dbReference type="EMBL" id="CP100355">
    <property type="protein sequence ID" value="UTF53951.1"/>
    <property type="molecule type" value="Genomic_DNA"/>
</dbReference>
<sequence length="113" mass="12428">MDSADDSLPPSATVDRTKRTHTESFDPTEGPVETIVDLVAAASGRSLVEMPPIYEVIDPDALNALFRPRNSGADLEDRVFEFTYEGYHVSVHGDGRVRLTEPTNPTKVTEPLE</sequence>
<protein>
    <recommendedName>
        <fullName evidence="2">Halobacterial output domain-containing protein</fullName>
    </recommendedName>
</protein>
<dbReference type="RefSeq" id="WP_254158465.1">
    <property type="nucleotide sequence ID" value="NZ_CP100355.1"/>
</dbReference>
<dbReference type="GeneID" id="73288641"/>
<dbReference type="InterPro" id="IPR040624">
    <property type="entry name" value="HalOD1"/>
</dbReference>
<feature type="compositionally biased region" description="Basic and acidic residues" evidence="1">
    <location>
        <begin position="15"/>
        <end position="24"/>
    </location>
</feature>
<name>A0A9E7SWD6_9EURY</name>
<evidence type="ECO:0000313" key="3">
    <source>
        <dbReference type="EMBL" id="UTF53951.1"/>
    </source>
</evidence>
<organism evidence="3 4">
    <name type="scientific">Natronosalvus rutilus</name>
    <dbReference type="NCBI Taxonomy" id="2953753"/>
    <lineage>
        <taxon>Archaea</taxon>
        <taxon>Methanobacteriati</taxon>
        <taxon>Methanobacteriota</taxon>
        <taxon>Stenosarchaea group</taxon>
        <taxon>Halobacteria</taxon>
        <taxon>Halobacteriales</taxon>
        <taxon>Natrialbaceae</taxon>
        <taxon>Natronosalvus</taxon>
    </lineage>
</organism>
<reference evidence="3" key="1">
    <citation type="submission" date="2022-06" db="EMBL/GenBank/DDBJ databases">
        <title>Diverse halophilic archaea isolated from saline environments.</title>
        <authorList>
            <person name="Cui H.-L."/>
        </authorList>
    </citation>
    <scope>NUCLEOTIDE SEQUENCE</scope>
    <source>
        <strain evidence="3">WLHS1</strain>
    </source>
</reference>
<dbReference type="AlphaFoldDB" id="A0A9E7SWD6"/>
<dbReference type="KEGG" id="sawl:NGM29_01305"/>
<feature type="region of interest" description="Disordered" evidence="1">
    <location>
        <begin position="1"/>
        <end position="30"/>
    </location>
</feature>
<evidence type="ECO:0000259" key="2">
    <source>
        <dbReference type="Pfam" id="PF18545"/>
    </source>
</evidence>
<keyword evidence="4" id="KW-1185">Reference proteome</keyword>
<gene>
    <name evidence="3" type="ORF">NGM29_01305</name>
</gene>
<feature type="domain" description="Halobacterial output" evidence="2">
    <location>
        <begin position="29"/>
        <end position="100"/>
    </location>
</feature>
<dbReference type="Proteomes" id="UP001056855">
    <property type="component" value="Chromosome"/>
</dbReference>
<dbReference type="Pfam" id="PF18545">
    <property type="entry name" value="HalOD1"/>
    <property type="match status" value="1"/>
</dbReference>
<proteinExistence type="predicted"/>
<accession>A0A9E7SWD6</accession>
<evidence type="ECO:0000313" key="4">
    <source>
        <dbReference type="Proteomes" id="UP001056855"/>
    </source>
</evidence>
<evidence type="ECO:0000256" key="1">
    <source>
        <dbReference type="SAM" id="MobiDB-lite"/>
    </source>
</evidence>